<sequence>MWSAFSLEQGGIPEERFYEAFGFGDSPALADELGQLVLSGIKRATAGSVWSYESSGKGVPKPGDLSVVTDSNDIPLCIIETVQVDIVPFSAVTEEFAATEGEGGWLSGLLASSACRVLQQRMRKHRSLV</sequence>
<feature type="domain" description="ASCH" evidence="1">
    <location>
        <begin position="21"/>
        <end position="126"/>
    </location>
</feature>
<protein>
    <submittedName>
        <fullName evidence="2">ASCH domain-containing protein</fullName>
    </submittedName>
</protein>
<dbReference type="Proteomes" id="UP001199260">
    <property type="component" value="Unassembled WGS sequence"/>
</dbReference>
<accession>A0AAW4XTX0</accession>
<keyword evidence="3" id="KW-1185">Reference proteome</keyword>
<dbReference type="PANTHER" id="PTHR39203:SF1">
    <property type="entry name" value="CYTOPLASMIC PROTEIN"/>
    <property type="match status" value="1"/>
</dbReference>
<dbReference type="SUPFAM" id="SSF88697">
    <property type="entry name" value="PUA domain-like"/>
    <property type="match status" value="1"/>
</dbReference>
<dbReference type="PANTHER" id="PTHR39203">
    <property type="entry name" value="CYTOPLASMIC PROTEIN-RELATED"/>
    <property type="match status" value="1"/>
</dbReference>
<reference evidence="2 3" key="1">
    <citation type="submission" date="2021-11" db="EMBL/GenBank/DDBJ databases">
        <title>Genome sequence.</title>
        <authorList>
            <person name="Sun Q."/>
        </authorList>
    </citation>
    <scope>NUCLEOTIDE SEQUENCE [LARGE SCALE GENOMIC DNA]</scope>
    <source>
        <strain evidence="2 3">KCTC 12005</strain>
    </source>
</reference>
<dbReference type="Gene3D" id="3.10.400.10">
    <property type="entry name" value="Sulfate adenylyltransferase"/>
    <property type="match status" value="1"/>
</dbReference>
<dbReference type="EMBL" id="JAJNCT010000006">
    <property type="protein sequence ID" value="MCD2164861.1"/>
    <property type="molecule type" value="Genomic_DNA"/>
</dbReference>
<evidence type="ECO:0000313" key="3">
    <source>
        <dbReference type="Proteomes" id="UP001199260"/>
    </source>
</evidence>
<name>A0AAW4XTX0_9BURK</name>
<proteinExistence type="predicted"/>
<dbReference type="AlphaFoldDB" id="A0AAW4XTX0"/>
<dbReference type="Pfam" id="PF04266">
    <property type="entry name" value="ASCH"/>
    <property type="match status" value="1"/>
</dbReference>
<dbReference type="InterPro" id="IPR015947">
    <property type="entry name" value="PUA-like_sf"/>
</dbReference>
<evidence type="ECO:0000259" key="1">
    <source>
        <dbReference type="SMART" id="SM01022"/>
    </source>
</evidence>
<comment type="caution">
    <text evidence="2">The sequence shown here is derived from an EMBL/GenBank/DDBJ whole genome shotgun (WGS) entry which is preliminary data.</text>
</comment>
<evidence type="ECO:0000313" key="2">
    <source>
        <dbReference type="EMBL" id="MCD2164861.1"/>
    </source>
</evidence>
<dbReference type="SMART" id="SM01022">
    <property type="entry name" value="ASCH"/>
    <property type="match status" value="1"/>
</dbReference>
<dbReference type="InterPro" id="IPR007374">
    <property type="entry name" value="ASCH_domain"/>
</dbReference>
<dbReference type="InterPro" id="IPR009326">
    <property type="entry name" value="DUF984"/>
</dbReference>
<organism evidence="2 3">
    <name type="scientific">Comamonas koreensis</name>
    <dbReference type="NCBI Taxonomy" id="160825"/>
    <lineage>
        <taxon>Bacteria</taxon>
        <taxon>Pseudomonadati</taxon>
        <taxon>Pseudomonadota</taxon>
        <taxon>Betaproteobacteria</taxon>
        <taxon>Burkholderiales</taxon>
        <taxon>Comamonadaceae</taxon>
        <taxon>Comamonas</taxon>
    </lineage>
</organism>
<gene>
    <name evidence="2" type="ORF">LPW39_06905</name>
</gene>